<sequence length="168" mass="19757">MAYWKQIVGLPDYEITTLGRVWSWKTGKFLKQYLTGISGKGYLTVRLYKNSCGIDKKVHKLVLEAFVSSCPKGMEACHNNGDRLDNRLENLRWGTRSSNIKDAIKHSTASCLRRGEDSTNHKLTERDVLEIRRLWWDMLQTMKDITKLYNVHYSTINRIINRRIWKHI</sequence>
<evidence type="ECO:0000259" key="2">
    <source>
        <dbReference type="Pfam" id="PF13392"/>
    </source>
</evidence>
<evidence type="ECO:0008006" key="4">
    <source>
        <dbReference type="Google" id="ProtNLM"/>
    </source>
</evidence>
<dbReference type="Gene3D" id="3.90.75.20">
    <property type="match status" value="1"/>
</dbReference>
<dbReference type="InterPro" id="IPR044925">
    <property type="entry name" value="His-Me_finger_sf"/>
</dbReference>
<dbReference type="Pfam" id="PF07463">
    <property type="entry name" value="NUMOD4"/>
    <property type="match status" value="1"/>
</dbReference>
<dbReference type="InterPro" id="IPR010902">
    <property type="entry name" value="NUMOD4"/>
</dbReference>
<dbReference type="SUPFAM" id="SSF54060">
    <property type="entry name" value="His-Me finger endonucleases"/>
    <property type="match status" value="1"/>
</dbReference>
<dbReference type="AlphaFoldDB" id="A0A0F9TDV8"/>
<evidence type="ECO:0000259" key="1">
    <source>
        <dbReference type="Pfam" id="PF07463"/>
    </source>
</evidence>
<gene>
    <name evidence="3" type="ORF">LCGC14_0404110</name>
</gene>
<dbReference type="InterPro" id="IPR003615">
    <property type="entry name" value="HNH_nuc"/>
</dbReference>
<reference evidence="3" key="1">
    <citation type="journal article" date="2015" name="Nature">
        <title>Complex archaea that bridge the gap between prokaryotes and eukaryotes.</title>
        <authorList>
            <person name="Spang A."/>
            <person name="Saw J.H."/>
            <person name="Jorgensen S.L."/>
            <person name="Zaremba-Niedzwiedzka K."/>
            <person name="Martijn J."/>
            <person name="Lind A.E."/>
            <person name="van Eijk R."/>
            <person name="Schleper C."/>
            <person name="Guy L."/>
            <person name="Ettema T.J."/>
        </authorList>
    </citation>
    <scope>NUCLEOTIDE SEQUENCE</scope>
</reference>
<accession>A0A0F9TDV8</accession>
<organism evidence="3">
    <name type="scientific">marine sediment metagenome</name>
    <dbReference type="NCBI Taxonomy" id="412755"/>
    <lineage>
        <taxon>unclassified sequences</taxon>
        <taxon>metagenomes</taxon>
        <taxon>ecological metagenomes</taxon>
    </lineage>
</organism>
<feature type="domain" description="HNH nuclease" evidence="2">
    <location>
        <begin position="56"/>
        <end position="99"/>
    </location>
</feature>
<protein>
    <recommendedName>
        <fullName evidence="4">HNH nuclease domain-containing protein</fullName>
    </recommendedName>
</protein>
<feature type="domain" description="NUMOD4" evidence="1">
    <location>
        <begin position="4"/>
        <end position="48"/>
    </location>
</feature>
<dbReference type="GO" id="GO:0016788">
    <property type="term" value="F:hydrolase activity, acting on ester bonds"/>
    <property type="evidence" value="ECO:0007669"/>
    <property type="project" value="InterPro"/>
</dbReference>
<dbReference type="Pfam" id="PF13392">
    <property type="entry name" value="HNH_3"/>
    <property type="match status" value="1"/>
</dbReference>
<comment type="caution">
    <text evidence="3">The sequence shown here is derived from an EMBL/GenBank/DDBJ whole genome shotgun (WGS) entry which is preliminary data.</text>
</comment>
<dbReference type="EMBL" id="LAZR01000350">
    <property type="protein sequence ID" value="KKN73102.1"/>
    <property type="molecule type" value="Genomic_DNA"/>
</dbReference>
<proteinExistence type="predicted"/>
<name>A0A0F9TDV8_9ZZZZ</name>
<evidence type="ECO:0000313" key="3">
    <source>
        <dbReference type="EMBL" id="KKN73102.1"/>
    </source>
</evidence>